<evidence type="ECO:0000256" key="8">
    <source>
        <dbReference type="SAM" id="MobiDB-lite"/>
    </source>
</evidence>
<dbReference type="FunFam" id="1.20.1250.20:FF:000017">
    <property type="entry name" value="Dipeptide and tripeptide permease A"/>
    <property type="match status" value="1"/>
</dbReference>
<dbReference type="HOGENOM" id="CLU_004790_0_0_4"/>
<dbReference type="GO" id="GO:0042937">
    <property type="term" value="F:tripeptide transmembrane transporter activity"/>
    <property type="evidence" value="ECO:0007669"/>
    <property type="project" value="UniProtKB-ARBA"/>
</dbReference>
<dbReference type="GO" id="GO:0015333">
    <property type="term" value="F:peptide:proton symporter activity"/>
    <property type="evidence" value="ECO:0007669"/>
    <property type="project" value="UniProtKB-ARBA"/>
</dbReference>
<feature type="transmembrane region" description="Helical" evidence="9">
    <location>
        <begin position="218"/>
        <end position="239"/>
    </location>
</feature>
<dbReference type="InterPro" id="IPR000109">
    <property type="entry name" value="POT_fam"/>
</dbReference>
<feature type="compositionally biased region" description="Low complexity" evidence="8">
    <location>
        <begin position="1"/>
        <end position="11"/>
    </location>
</feature>
<gene>
    <name evidence="10" type="ordered locus">BTH_II2221</name>
</gene>
<evidence type="ECO:0000313" key="11">
    <source>
        <dbReference type="Proteomes" id="UP000001930"/>
    </source>
</evidence>
<keyword evidence="3" id="KW-1003">Cell membrane</keyword>
<reference evidence="10 11" key="1">
    <citation type="journal article" date="2005" name="BMC Genomics">
        <title>Bacterial genome adaptation to niches: divergence of the potential virulence genes in three Burkholderia species of different survival strategies.</title>
        <authorList>
            <person name="Kim H.S."/>
            <person name="Schell M.A."/>
            <person name="Yu Y."/>
            <person name="Ulrich R.L."/>
            <person name="Sarria S.H."/>
            <person name="Nierman W.C."/>
            <person name="DeShazer D."/>
        </authorList>
    </citation>
    <scope>NUCLEOTIDE SEQUENCE [LARGE SCALE GENOMIC DNA]</scope>
    <source>
        <strain evidence="11">ATCC 700388 / DSM 13276 / CCUG 48851 / CIP 106301 / E264</strain>
    </source>
</reference>
<dbReference type="PANTHER" id="PTHR23517:SF15">
    <property type="entry name" value="PROTON-DEPENDENT OLIGOPEPTIDE FAMILY TRANSPORT PROTEIN"/>
    <property type="match status" value="1"/>
</dbReference>
<keyword evidence="2" id="KW-0813">Transport</keyword>
<dbReference type="KEGG" id="bte:BTH_II2221"/>
<feature type="transmembrane region" description="Helical" evidence="9">
    <location>
        <begin position="131"/>
        <end position="147"/>
    </location>
</feature>
<evidence type="ECO:0000256" key="5">
    <source>
        <dbReference type="ARBA" id="ARBA00022856"/>
    </source>
</evidence>
<keyword evidence="5" id="KW-0653">Protein transport</keyword>
<dbReference type="Proteomes" id="UP000001930">
    <property type="component" value="Chromosome II"/>
</dbReference>
<evidence type="ECO:0000313" key="10">
    <source>
        <dbReference type="EMBL" id="ABC35119.1"/>
    </source>
</evidence>
<dbReference type="SUPFAM" id="SSF103473">
    <property type="entry name" value="MFS general substrate transporter"/>
    <property type="match status" value="1"/>
</dbReference>
<sequence length="551" mass="60275">MLDHLATSTARSPDRRRSARPRTPPRRGRRLARHPSRRRARRFVCSIQRCTMNTRVSQTRSFTTVFLIEMWERFGYYGMAALLVLFMVDKLGFTDGQANLTWGAFTALVYASPSIGGWIGDKVLGARRSMIIGAVVLCAGYLMLAIPNDHLGFMYASLGVIVVGNGLFKSNAANLVRRIYEGDDARIDSAFTIYYMAVNIGSTASMLATPWIKDHWGWHTAFAVCCAGMVLGILNFVLMHRTLAHIGSQPDTQPVHWRRLAAVAAGGVALGLTTMYVLGHKQLAVASVWAAAFAILAIFAYMIAKSNRAERSGLIAALLLIAQVILFFIFYVQMQTSLTLFALRNVDPRFTLFGTTLFTWSPAQFQALNPIWIMLLSPVLVAVYNGLGKRGRDLPVAGKYALGFGVVALGYLAFAISGRFAVDGRVSSWFMVAGYGFYSLGELLVSGLGLAMIARYVPARMGGFMMGAYFVATGVSQYLGSVVANFAQMPSNDLPATASLPLYIELFTGLGWLAAAGMAIGLLMLPLMNRLSREHHRCEAQRREAQAAAAH</sequence>
<dbReference type="PANTHER" id="PTHR23517">
    <property type="entry name" value="RESISTANCE PROTEIN MDTM, PUTATIVE-RELATED-RELATED"/>
    <property type="match status" value="1"/>
</dbReference>
<feature type="transmembrane region" description="Helical" evidence="9">
    <location>
        <begin position="506"/>
        <end position="527"/>
    </location>
</feature>
<dbReference type="AlphaFoldDB" id="Q2T340"/>
<keyword evidence="6 9" id="KW-1133">Transmembrane helix</keyword>
<feature type="transmembrane region" description="Helical" evidence="9">
    <location>
        <begin position="260"/>
        <end position="278"/>
    </location>
</feature>
<feature type="transmembrane region" description="Helical" evidence="9">
    <location>
        <begin position="428"/>
        <end position="454"/>
    </location>
</feature>
<dbReference type="InterPro" id="IPR005279">
    <property type="entry name" value="Dipep/tripep_permease"/>
</dbReference>
<feature type="region of interest" description="Disordered" evidence="8">
    <location>
        <begin position="1"/>
        <end position="40"/>
    </location>
</feature>
<feature type="compositionally biased region" description="Basic residues" evidence="8">
    <location>
        <begin position="17"/>
        <end position="40"/>
    </location>
</feature>
<evidence type="ECO:0000256" key="7">
    <source>
        <dbReference type="ARBA" id="ARBA00023136"/>
    </source>
</evidence>
<keyword evidence="7 9" id="KW-0472">Membrane</keyword>
<feature type="transmembrane region" description="Helical" evidence="9">
    <location>
        <begin position="153"/>
        <end position="172"/>
    </location>
</feature>
<dbReference type="InterPro" id="IPR036259">
    <property type="entry name" value="MFS_trans_sf"/>
</dbReference>
<accession>Q2T340</accession>
<dbReference type="Pfam" id="PF00854">
    <property type="entry name" value="PTR2"/>
    <property type="match status" value="1"/>
</dbReference>
<feature type="transmembrane region" description="Helical" evidence="9">
    <location>
        <begin position="99"/>
        <end position="119"/>
    </location>
</feature>
<feature type="transmembrane region" description="Helical" evidence="9">
    <location>
        <begin position="466"/>
        <end position="486"/>
    </location>
</feature>
<keyword evidence="5" id="KW-0571">Peptide transport</keyword>
<organism evidence="10 11">
    <name type="scientific">Burkholderia thailandensis (strain ATCC 700388 / DSM 13276 / CCUG 48851 / CIP 106301 / E264)</name>
    <dbReference type="NCBI Taxonomy" id="271848"/>
    <lineage>
        <taxon>Bacteria</taxon>
        <taxon>Pseudomonadati</taxon>
        <taxon>Pseudomonadota</taxon>
        <taxon>Betaproteobacteria</taxon>
        <taxon>Burkholderiales</taxon>
        <taxon>Burkholderiaceae</taxon>
        <taxon>Burkholderia</taxon>
        <taxon>pseudomallei group</taxon>
    </lineage>
</organism>
<dbReference type="EMBL" id="CP000085">
    <property type="protein sequence ID" value="ABC35119.1"/>
    <property type="molecule type" value="Genomic_DNA"/>
</dbReference>
<feature type="transmembrane region" description="Helical" evidence="9">
    <location>
        <begin position="400"/>
        <end position="422"/>
    </location>
</feature>
<evidence type="ECO:0000256" key="6">
    <source>
        <dbReference type="ARBA" id="ARBA00022989"/>
    </source>
</evidence>
<dbReference type="CDD" id="cd17346">
    <property type="entry name" value="MFS_DtpA_like"/>
    <property type="match status" value="1"/>
</dbReference>
<protein>
    <submittedName>
        <fullName evidence="10">Amino acid/peptide transporter</fullName>
    </submittedName>
</protein>
<evidence type="ECO:0000256" key="9">
    <source>
        <dbReference type="SAM" id="Phobius"/>
    </source>
</evidence>
<evidence type="ECO:0000256" key="4">
    <source>
        <dbReference type="ARBA" id="ARBA00022692"/>
    </source>
</evidence>
<dbReference type="Gene3D" id="1.20.1250.20">
    <property type="entry name" value="MFS general substrate transporter like domains"/>
    <property type="match status" value="1"/>
</dbReference>
<evidence type="ECO:0000256" key="3">
    <source>
        <dbReference type="ARBA" id="ARBA00022475"/>
    </source>
</evidence>
<feature type="transmembrane region" description="Helical" evidence="9">
    <location>
        <begin position="367"/>
        <end position="388"/>
    </location>
</feature>
<keyword evidence="11" id="KW-1185">Reference proteome</keyword>
<dbReference type="InterPro" id="IPR050171">
    <property type="entry name" value="MFS_Transporters"/>
</dbReference>
<dbReference type="GO" id="GO:0071916">
    <property type="term" value="F:dipeptide transmembrane transporter activity"/>
    <property type="evidence" value="ECO:0007669"/>
    <property type="project" value="UniProtKB-ARBA"/>
</dbReference>
<name>Q2T340_BURTA</name>
<feature type="transmembrane region" description="Helical" evidence="9">
    <location>
        <begin position="74"/>
        <end position="93"/>
    </location>
</feature>
<evidence type="ECO:0000256" key="1">
    <source>
        <dbReference type="ARBA" id="ARBA00004651"/>
    </source>
</evidence>
<keyword evidence="4 9" id="KW-0812">Transmembrane</keyword>
<proteinExistence type="predicted"/>
<dbReference type="GO" id="GO:0035443">
    <property type="term" value="P:tripeptide transmembrane transport"/>
    <property type="evidence" value="ECO:0007669"/>
    <property type="project" value="UniProtKB-ARBA"/>
</dbReference>
<dbReference type="GO" id="GO:0005886">
    <property type="term" value="C:plasma membrane"/>
    <property type="evidence" value="ECO:0007669"/>
    <property type="project" value="UniProtKB-SubCell"/>
</dbReference>
<feature type="transmembrane region" description="Helical" evidence="9">
    <location>
        <begin position="315"/>
        <end position="334"/>
    </location>
</feature>
<feature type="transmembrane region" description="Helical" evidence="9">
    <location>
        <begin position="193"/>
        <end position="212"/>
    </location>
</feature>
<comment type="subcellular location">
    <subcellularLocation>
        <location evidence="1">Cell membrane</location>
        <topology evidence="1">Multi-pass membrane protein</topology>
    </subcellularLocation>
</comment>
<dbReference type="NCBIfam" id="TIGR00924">
    <property type="entry name" value="yjdL_sub1_fam"/>
    <property type="match status" value="1"/>
</dbReference>
<evidence type="ECO:0000256" key="2">
    <source>
        <dbReference type="ARBA" id="ARBA00022448"/>
    </source>
</evidence>
<feature type="transmembrane region" description="Helical" evidence="9">
    <location>
        <begin position="284"/>
        <end position="303"/>
    </location>
</feature>